<dbReference type="GO" id="GO:0006281">
    <property type="term" value="P:DNA repair"/>
    <property type="evidence" value="ECO:0007669"/>
    <property type="project" value="UniProtKB-KW"/>
</dbReference>
<evidence type="ECO:0000256" key="7">
    <source>
        <dbReference type="ARBA" id="ARBA00023204"/>
    </source>
</evidence>
<dbReference type="GO" id="GO:0005524">
    <property type="term" value="F:ATP binding"/>
    <property type="evidence" value="ECO:0007669"/>
    <property type="project" value="UniProtKB-KW"/>
</dbReference>
<evidence type="ECO:0000256" key="3">
    <source>
        <dbReference type="ARBA" id="ARBA00021315"/>
    </source>
</evidence>
<dbReference type="InterPro" id="IPR004604">
    <property type="entry name" value="DNA_recomb/repair_RecN"/>
</dbReference>
<comment type="function">
    <text evidence="1 9">May be involved in recombinational repair of damaged DNA.</text>
</comment>
<feature type="coiled-coil region" evidence="10">
    <location>
        <begin position="333"/>
        <end position="360"/>
    </location>
</feature>
<dbReference type="NCBIfam" id="NF008121">
    <property type="entry name" value="PRK10869.1"/>
    <property type="match status" value="1"/>
</dbReference>
<keyword evidence="4" id="KW-0547">Nucleotide-binding</keyword>
<keyword evidence="5 9" id="KW-0227">DNA damage</keyword>
<accession>A0A9Q4B1J2</accession>
<dbReference type="SUPFAM" id="SSF52540">
    <property type="entry name" value="P-loop containing nucleoside triphosphate hydrolases"/>
    <property type="match status" value="2"/>
</dbReference>
<dbReference type="CDD" id="cd03241">
    <property type="entry name" value="ABC_RecN"/>
    <property type="match status" value="2"/>
</dbReference>
<evidence type="ECO:0000256" key="2">
    <source>
        <dbReference type="ARBA" id="ARBA00009441"/>
    </source>
</evidence>
<comment type="similarity">
    <text evidence="2 9">Belongs to the RecN family.</text>
</comment>
<gene>
    <name evidence="12" type="primary">recN</name>
    <name evidence="12" type="ORF">HXA33_08825</name>
</gene>
<dbReference type="InterPro" id="IPR027417">
    <property type="entry name" value="P-loop_NTPase"/>
</dbReference>
<evidence type="ECO:0000256" key="1">
    <source>
        <dbReference type="ARBA" id="ARBA00003618"/>
    </source>
</evidence>
<dbReference type="EMBL" id="JABXYM010000001">
    <property type="protein sequence ID" value="MCR6096658.1"/>
    <property type="molecule type" value="Genomic_DNA"/>
</dbReference>
<dbReference type="PANTHER" id="PTHR11059">
    <property type="entry name" value="DNA REPAIR PROTEIN RECN"/>
    <property type="match status" value="1"/>
</dbReference>
<evidence type="ECO:0000256" key="8">
    <source>
        <dbReference type="ARBA" id="ARBA00033408"/>
    </source>
</evidence>
<dbReference type="AlphaFoldDB" id="A0A9Q4B1J2"/>
<evidence type="ECO:0000259" key="11">
    <source>
        <dbReference type="Pfam" id="PF02463"/>
    </source>
</evidence>
<evidence type="ECO:0000256" key="4">
    <source>
        <dbReference type="ARBA" id="ARBA00022741"/>
    </source>
</evidence>
<name>A0A9Q4B1J2_SALAG</name>
<comment type="caution">
    <text evidence="12">The sequence shown here is derived from an EMBL/GenBank/DDBJ whole genome shotgun (WGS) entry which is preliminary data.</text>
</comment>
<evidence type="ECO:0000256" key="10">
    <source>
        <dbReference type="SAM" id="Coils"/>
    </source>
</evidence>
<dbReference type="Gene3D" id="3.40.50.300">
    <property type="entry name" value="P-loop containing nucleotide triphosphate hydrolases"/>
    <property type="match status" value="2"/>
</dbReference>
<evidence type="ECO:0000256" key="9">
    <source>
        <dbReference type="PIRNR" id="PIRNR003128"/>
    </source>
</evidence>
<evidence type="ECO:0000313" key="13">
    <source>
        <dbReference type="Proteomes" id="UP001057753"/>
    </source>
</evidence>
<dbReference type="GO" id="GO:0043590">
    <property type="term" value="C:bacterial nucleoid"/>
    <property type="evidence" value="ECO:0007669"/>
    <property type="project" value="TreeGrafter"/>
</dbReference>
<dbReference type="PANTHER" id="PTHR11059:SF0">
    <property type="entry name" value="DNA REPAIR PROTEIN RECN"/>
    <property type="match status" value="1"/>
</dbReference>
<proteinExistence type="inferred from homology"/>
<dbReference type="FunFam" id="3.40.50.300:FF:000356">
    <property type="entry name" value="DNA repair protein RecN"/>
    <property type="match status" value="1"/>
</dbReference>
<dbReference type="Proteomes" id="UP001057753">
    <property type="component" value="Unassembled WGS sequence"/>
</dbReference>
<sequence>MLMELSIRNFAIIDEISISFEEGLTVLTGETGAGKSIIIDAIGLLIGGRGSVDFVRHGSKRAEIEGMFSVESSVSKELAALLEDMGIASNEEQTIVLRREMTTQGKSICRVNGKLTTLALLREVGQLLVDIHGQHEHQHLLQADKHLTFLDRYAGTSLEKAKREFEKLYEQFIKKRDQLLQLTENEQQMAQRLDLIQYQFKEIENAKLELDEDKELEDERQKLNNSEGLYKTVHGTYESLYGEGKGLEWVMAAMNQIEEAASMDPELHTVKETIANCYYLLEESSFSLRDYYEGIAFDPDRLNTIEARLSEISQLKRKYGDTVNDILEYASTIEEEMDTLTNREQRLVQWEEELSSLVKDLTIEAEHLSQLRQKHAVKLKKAIQQQLKELYMKDTVFDVAFNKVLPSNVTIQQLLKSSPFNKTGLDQVSFMVATNQGEPLKPLAKVASGGEISRMILALKAILAKHEGVTSIIFDEVDTGVSGRVAQAIAEKIYRVSIGSQVLCITHLPQVAAMADTHLFIEKKQQSGRTQTVVRPLNETEQTEEISRMISGVEITDLTRQHARELIIQAKETKII</sequence>
<evidence type="ECO:0000256" key="6">
    <source>
        <dbReference type="ARBA" id="ARBA00022840"/>
    </source>
</evidence>
<keyword evidence="7 9" id="KW-0234">DNA repair</keyword>
<dbReference type="GO" id="GO:0006310">
    <property type="term" value="P:DNA recombination"/>
    <property type="evidence" value="ECO:0007669"/>
    <property type="project" value="InterPro"/>
</dbReference>
<dbReference type="PIRSF" id="PIRSF003128">
    <property type="entry name" value="RecN"/>
    <property type="match status" value="1"/>
</dbReference>
<evidence type="ECO:0000256" key="5">
    <source>
        <dbReference type="ARBA" id="ARBA00022763"/>
    </source>
</evidence>
<dbReference type="RefSeq" id="WP_257821204.1">
    <property type="nucleotide sequence ID" value="NZ_JABXYM010000001.1"/>
</dbReference>
<keyword evidence="13" id="KW-1185">Reference proteome</keyword>
<dbReference type="InterPro" id="IPR003395">
    <property type="entry name" value="RecF/RecN/SMC_N"/>
</dbReference>
<feature type="domain" description="RecF/RecN/SMC N-terminal" evidence="11">
    <location>
        <begin position="2"/>
        <end position="526"/>
    </location>
</feature>
<dbReference type="NCBIfam" id="TIGR00634">
    <property type="entry name" value="recN"/>
    <property type="match status" value="1"/>
</dbReference>
<evidence type="ECO:0000313" key="12">
    <source>
        <dbReference type="EMBL" id="MCR6096658.1"/>
    </source>
</evidence>
<organism evidence="12 13">
    <name type="scientific">Salipaludibacillus agaradhaerens</name>
    <name type="common">Bacillus agaradhaerens</name>
    <dbReference type="NCBI Taxonomy" id="76935"/>
    <lineage>
        <taxon>Bacteria</taxon>
        <taxon>Bacillati</taxon>
        <taxon>Bacillota</taxon>
        <taxon>Bacilli</taxon>
        <taxon>Bacillales</taxon>
        <taxon>Bacillaceae</taxon>
    </lineage>
</organism>
<protein>
    <recommendedName>
        <fullName evidence="3 9">DNA repair protein RecN</fullName>
    </recommendedName>
    <alternativeName>
        <fullName evidence="8 9">Recombination protein N</fullName>
    </alternativeName>
</protein>
<dbReference type="Pfam" id="PF02463">
    <property type="entry name" value="SMC_N"/>
    <property type="match status" value="1"/>
</dbReference>
<keyword evidence="10" id="KW-0175">Coiled coil</keyword>
<keyword evidence="6" id="KW-0067">ATP-binding</keyword>
<reference evidence="12" key="1">
    <citation type="submission" date="2020-06" db="EMBL/GenBank/DDBJ databases">
        <title>Insight into the genomes of haloalkaliphilic bacilli from Kenyan soda lakes.</title>
        <authorList>
            <person name="Mwirichia R."/>
            <person name="Villamizar G.C."/>
            <person name="Poehlein A."/>
            <person name="Mugweru J."/>
            <person name="Kipnyargis A."/>
            <person name="Kiplimo D."/>
            <person name="Orwa P."/>
            <person name="Daniel R."/>
        </authorList>
    </citation>
    <scope>NUCLEOTIDE SEQUENCE</scope>
    <source>
        <strain evidence="12">B1096_S55</strain>
    </source>
</reference>
<dbReference type="FunFam" id="3.40.50.300:FF:000319">
    <property type="entry name" value="DNA repair protein RecN"/>
    <property type="match status" value="1"/>
</dbReference>
<dbReference type="GO" id="GO:0009432">
    <property type="term" value="P:SOS response"/>
    <property type="evidence" value="ECO:0007669"/>
    <property type="project" value="TreeGrafter"/>
</dbReference>